<accession>A0A1F6F092</accession>
<evidence type="ECO:0000313" key="1">
    <source>
        <dbReference type="EMBL" id="OGG79282.1"/>
    </source>
</evidence>
<organism evidence="1 2">
    <name type="scientific">Candidatus Kaiserbacteria bacterium RIFCSPLOWO2_01_FULL_54_13</name>
    <dbReference type="NCBI Taxonomy" id="1798512"/>
    <lineage>
        <taxon>Bacteria</taxon>
        <taxon>Candidatus Kaiseribacteriota</taxon>
    </lineage>
</organism>
<name>A0A1F6F092_9BACT</name>
<gene>
    <name evidence="1" type="ORF">A3A39_00380</name>
</gene>
<reference evidence="1 2" key="1">
    <citation type="journal article" date="2016" name="Nat. Commun.">
        <title>Thousands of microbial genomes shed light on interconnected biogeochemical processes in an aquifer system.</title>
        <authorList>
            <person name="Anantharaman K."/>
            <person name="Brown C.T."/>
            <person name="Hug L.A."/>
            <person name="Sharon I."/>
            <person name="Castelle C.J."/>
            <person name="Probst A.J."/>
            <person name="Thomas B.C."/>
            <person name="Singh A."/>
            <person name="Wilkins M.J."/>
            <person name="Karaoz U."/>
            <person name="Brodie E.L."/>
            <person name="Williams K.H."/>
            <person name="Hubbard S.S."/>
            <person name="Banfield J.F."/>
        </authorList>
    </citation>
    <scope>NUCLEOTIDE SEQUENCE [LARGE SCALE GENOMIC DNA]</scope>
</reference>
<protein>
    <submittedName>
        <fullName evidence="1">Uncharacterized protein</fullName>
    </submittedName>
</protein>
<comment type="caution">
    <text evidence="1">The sequence shown here is derived from an EMBL/GenBank/DDBJ whole genome shotgun (WGS) entry which is preliminary data.</text>
</comment>
<dbReference type="EMBL" id="MFLZ01000033">
    <property type="protein sequence ID" value="OGG79282.1"/>
    <property type="molecule type" value="Genomic_DNA"/>
</dbReference>
<dbReference type="Proteomes" id="UP000177372">
    <property type="component" value="Unassembled WGS sequence"/>
</dbReference>
<dbReference type="AlphaFoldDB" id="A0A1F6F092"/>
<sequence>MNSRWVLLGAMLLFAFGAATTLFIASRELNATQNAPFAAFDFNGIPSVGKFECTIARTDANGFVLGTMQVRDKKVRIDLREKDTHIIIRDGLAYAWHGDEVEGSILNQDTITAALTDPEEPKKNVSCKRLIFLDEKPFGLPPIVNFKD</sequence>
<proteinExistence type="predicted"/>
<evidence type="ECO:0000313" key="2">
    <source>
        <dbReference type="Proteomes" id="UP000177372"/>
    </source>
</evidence>